<dbReference type="AlphaFoldDB" id="A0A2V0Q409"/>
<evidence type="ECO:0000313" key="2">
    <source>
        <dbReference type="Proteomes" id="UP000247480"/>
    </source>
</evidence>
<protein>
    <submittedName>
        <fullName evidence="1">Predicted metal-dependent hydrolase</fullName>
    </submittedName>
</protein>
<dbReference type="GO" id="GO:0016787">
    <property type="term" value="F:hydrolase activity"/>
    <property type="evidence" value="ECO:0007669"/>
    <property type="project" value="UniProtKB-KW"/>
</dbReference>
<accession>A0A2V0Q409</accession>
<comment type="caution">
    <text evidence="1">The sequence shown here is derived from an EMBL/GenBank/DDBJ whole genome shotgun (WGS) entry which is preliminary data.</text>
</comment>
<dbReference type="Proteomes" id="UP000247480">
    <property type="component" value="Unassembled WGS sequence"/>
</dbReference>
<name>A0A2V0Q409_PSESF</name>
<dbReference type="EMBL" id="BGJZ01000005">
    <property type="protein sequence ID" value="GBH06904.1"/>
    <property type="molecule type" value="Genomic_DNA"/>
</dbReference>
<proteinExistence type="predicted"/>
<keyword evidence="1" id="KW-0378">Hydrolase</keyword>
<sequence length="165" mass="18212">MTTQFCYQQATAGFYMVGQLPQGFGRCCKMVKHHVEDDTIGADFSVGQCIGQSQLNVSQCPALAQAPRQFKHGRAAVHGNHLLEALRQFWQKAAVAGAYFQRRCLRTEAQFVEQRQQALAVLRQPCNQVLLGAKFLRSAGKKILAGQRALAMHQADTPLNIIGQA</sequence>
<reference evidence="1 2" key="1">
    <citation type="submission" date="2018-04" db="EMBL/GenBank/DDBJ databases">
        <title>Draft genome sequence of Pseudomonas syringae pv. actinidiae biovar 1 strains isolated from kiwifruit in Kagawa prefecture.</title>
        <authorList>
            <person name="Tabuchi M."/>
            <person name="Saito M."/>
            <person name="Fujiwara S."/>
            <person name="Sasa N."/>
            <person name="Akimitsu K."/>
            <person name="Gomi K."/>
            <person name="Konishi-Sugita S."/>
            <person name="Hamano K."/>
            <person name="Kataoka I."/>
        </authorList>
    </citation>
    <scope>NUCLEOTIDE SEQUENCE [LARGE SCALE GENOMIC DNA]</scope>
    <source>
        <strain evidence="1 2">MAFF212206</strain>
    </source>
</reference>
<organism evidence="1 2">
    <name type="scientific">Pseudomonas syringae pv. actinidiae</name>
    <dbReference type="NCBI Taxonomy" id="103796"/>
    <lineage>
        <taxon>Bacteria</taxon>
        <taxon>Pseudomonadati</taxon>
        <taxon>Pseudomonadota</taxon>
        <taxon>Gammaproteobacteria</taxon>
        <taxon>Pseudomonadales</taxon>
        <taxon>Pseudomonadaceae</taxon>
        <taxon>Pseudomonas</taxon>
        <taxon>Pseudomonas syringae</taxon>
    </lineage>
</organism>
<gene>
    <name evidence="1" type="ORF">KPSA1_00237</name>
</gene>
<evidence type="ECO:0000313" key="1">
    <source>
        <dbReference type="EMBL" id="GBH06904.1"/>
    </source>
</evidence>